<evidence type="ECO:0000256" key="13">
    <source>
        <dbReference type="ARBA" id="ARBA00044502"/>
    </source>
</evidence>
<keyword evidence="11" id="KW-0119">Carbohydrate metabolism</keyword>
<reference evidence="17 18" key="1">
    <citation type="submission" date="2018-06" db="EMBL/GenBank/DDBJ databases">
        <title>Complete Genomes of Monosporascus.</title>
        <authorList>
            <person name="Robinson A.J."/>
            <person name="Natvig D.O."/>
        </authorList>
    </citation>
    <scope>NUCLEOTIDE SEQUENCE [LARGE SCALE GENOMIC DNA]</scope>
    <source>
        <strain evidence="17 18">CBS 609.92</strain>
    </source>
</reference>
<comment type="subcellular location">
    <subcellularLocation>
        <location evidence="2">Secreted</location>
    </subcellularLocation>
</comment>
<comment type="cofactor">
    <cofactor evidence="1">
        <name>Cu(2+)</name>
        <dbReference type="ChEBI" id="CHEBI:29036"/>
    </cofactor>
</comment>
<keyword evidence="10" id="KW-1015">Disulfide bond</keyword>
<evidence type="ECO:0000256" key="1">
    <source>
        <dbReference type="ARBA" id="ARBA00001973"/>
    </source>
</evidence>
<dbReference type="InterPro" id="IPR005103">
    <property type="entry name" value="AA9_LPMO"/>
</dbReference>
<accession>A0ABY0HMN0</accession>
<dbReference type="EMBL" id="QJNS01000006">
    <property type="protein sequence ID" value="RYO94933.1"/>
    <property type="molecule type" value="Genomic_DNA"/>
</dbReference>
<keyword evidence="9" id="KW-0503">Monooxygenase</keyword>
<sequence>MDAFSTPGLNSSPAPISILKMQLLNGLLFMAATAQAHYRFSKLIVGGVAETKEWTSIRQTKNYQGNFGVTDVNSPDMRCFQMRPGTGTAKVTARDKLGFIAMSSITHFGPVQFYMARVPDGADINTWEAAGNVWFKVGSISAVKNANGQLTSGEDTWPAYNKQSVEFTIPRNVPSGKYLVRVESIALHQAQSVGGAQIYLSCAQVEVAGGGNGNPGPLVAFPGAYRANDPGLLWSYYPVATSYTAPGPAIWQG</sequence>
<dbReference type="PANTHER" id="PTHR33353">
    <property type="entry name" value="PUTATIVE (AFU_ORTHOLOGUE AFUA_1G12560)-RELATED"/>
    <property type="match status" value="1"/>
</dbReference>
<protein>
    <recommendedName>
        <fullName evidence="15">lytic cellulose monooxygenase (C4-dehydrogenating)</fullName>
        <ecNumber evidence="15">1.14.99.56</ecNumber>
    </recommendedName>
</protein>
<evidence type="ECO:0000256" key="15">
    <source>
        <dbReference type="ARBA" id="ARBA00047174"/>
    </source>
</evidence>
<keyword evidence="8" id="KW-0186">Copper</keyword>
<keyword evidence="18" id="KW-1185">Reference proteome</keyword>
<evidence type="ECO:0000256" key="14">
    <source>
        <dbReference type="ARBA" id="ARBA00045077"/>
    </source>
</evidence>
<dbReference type="InterPro" id="IPR049892">
    <property type="entry name" value="AA9"/>
</dbReference>
<name>A0ABY0HMN0_9PEZI</name>
<evidence type="ECO:0000256" key="2">
    <source>
        <dbReference type="ARBA" id="ARBA00004613"/>
    </source>
</evidence>
<dbReference type="CDD" id="cd21175">
    <property type="entry name" value="LPMO_AA9"/>
    <property type="match status" value="1"/>
</dbReference>
<evidence type="ECO:0000256" key="3">
    <source>
        <dbReference type="ARBA" id="ARBA00022525"/>
    </source>
</evidence>
<evidence type="ECO:0000256" key="10">
    <source>
        <dbReference type="ARBA" id="ARBA00023157"/>
    </source>
</evidence>
<keyword evidence="12" id="KW-0624">Polysaccharide degradation</keyword>
<dbReference type="Gene3D" id="2.70.50.70">
    <property type="match status" value="1"/>
</dbReference>
<evidence type="ECO:0000259" key="16">
    <source>
        <dbReference type="Pfam" id="PF03443"/>
    </source>
</evidence>
<dbReference type="Proteomes" id="UP000294003">
    <property type="component" value="Unassembled WGS sequence"/>
</dbReference>
<comment type="caution">
    <text evidence="17">The sequence shown here is derived from an EMBL/GenBank/DDBJ whole genome shotgun (WGS) entry which is preliminary data.</text>
</comment>
<evidence type="ECO:0000256" key="5">
    <source>
        <dbReference type="ARBA" id="ARBA00022729"/>
    </source>
</evidence>
<dbReference type="PANTHER" id="PTHR33353:SF10">
    <property type="entry name" value="ENDO-BETA-1,4-GLUCANASE D"/>
    <property type="match status" value="1"/>
</dbReference>
<evidence type="ECO:0000256" key="12">
    <source>
        <dbReference type="ARBA" id="ARBA00023326"/>
    </source>
</evidence>
<evidence type="ECO:0000256" key="11">
    <source>
        <dbReference type="ARBA" id="ARBA00023277"/>
    </source>
</evidence>
<evidence type="ECO:0000256" key="8">
    <source>
        <dbReference type="ARBA" id="ARBA00023008"/>
    </source>
</evidence>
<dbReference type="EC" id="1.14.99.56" evidence="15"/>
<keyword evidence="7" id="KW-0560">Oxidoreductase</keyword>
<keyword evidence="5" id="KW-0732">Signal</keyword>
<comment type="catalytic activity">
    <reaction evidence="14">
        <text>[(1-&gt;4)-beta-D-glucosyl]n+m + reduced acceptor + O2 = 4-dehydro-beta-D-glucosyl-[(1-&gt;4)-beta-D-glucosyl]n-1 + [(1-&gt;4)-beta-D-glucosyl]m + acceptor + H2O.</text>
        <dbReference type="EC" id="1.14.99.56"/>
    </reaction>
</comment>
<keyword evidence="6" id="KW-0136">Cellulose degradation</keyword>
<comment type="similarity">
    <text evidence="13">Belongs to the polysaccharide monooxygenase AA9 family.</text>
</comment>
<proteinExistence type="inferred from homology"/>
<gene>
    <name evidence="17" type="ORF">DL762_000367</name>
</gene>
<organism evidence="17 18">
    <name type="scientific">Monosporascus cannonballus</name>
    <dbReference type="NCBI Taxonomy" id="155416"/>
    <lineage>
        <taxon>Eukaryota</taxon>
        <taxon>Fungi</taxon>
        <taxon>Dikarya</taxon>
        <taxon>Ascomycota</taxon>
        <taxon>Pezizomycotina</taxon>
        <taxon>Sordariomycetes</taxon>
        <taxon>Xylariomycetidae</taxon>
        <taxon>Xylariales</taxon>
        <taxon>Xylariales incertae sedis</taxon>
        <taxon>Monosporascus</taxon>
    </lineage>
</organism>
<dbReference type="Pfam" id="PF03443">
    <property type="entry name" value="AA9"/>
    <property type="match status" value="1"/>
</dbReference>
<feature type="domain" description="Auxiliary Activity family 9 catalytic" evidence="16">
    <location>
        <begin position="37"/>
        <end position="238"/>
    </location>
</feature>
<evidence type="ECO:0000256" key="6">
    <source>
        <dbReference type="ARBA" id="ARBA00023001"/>
    </source>
</evidence>
<keyword evidence="3" id="KW-0964">Secreted</keyword>
<keyword evidence="4" id="KW-0479">Metal-binding</keyword>
<evidence type="ECO:0000256" key="4">
    <source>
        <dbReference type="ARBA" id="ARBA00022723"/>
    </source>
</evidence>
<evidence type="ECO:0000313" key="17">
    <source>
        <dbReference type="EMBL" id="RYO94933.1"/>
    </source>
</evidence>
<evidence type="ECO:0000313" key="18">
    <source>
        <dbReference type="Proteomes" id="UP000294003"/>
    </source>
</evidence>
<evidence type="ECO:0000256" key="9">
    <source>
        <dbReference type="ARBA" id="ARBA00023033"/>
    </source>
</evidence>
<evidence type="ECO:0000256" key="7">
    <source>
        <dbReference type="ARBA" id="ARBA00023002"/>
    </source>
</evidence>